<dbReference type="Pfam" id="PF00702">
    <property type="entry name" value="Hydrolase"/>
    <property type="match status" value="1"/>
</dbReference>
<keyword evidence="2" id="KW-1185">Reference proteome</keyword>
<organism evidence="1 2">
    <name type="scientific">Porphyromonas loveana</name>
    <dbReference type="NCBI Taxonomy" id="1884669"/>
    <lineage>
        <taxon>Bacteria</taxon>
        <taxon>Pseudomonadati</taxon>
        <taxon>Bacteroidota</taxon>
        <taxon>Bacteroidia</taxon>
        <taxon>Bacteroidales</taxon>
        <taxon>Porphyromonadaceae</taxon>
        <taxon>Porphyromonas</taxon>
    </lineage>
</organism>
<dbReference type="InterPro" id="IPR006439">
    <property type="entry name" value="HAD-SF_hydro_IA"/>
</dbReference>
<sequence>MDGVLIDSMPAHARSWVEASAAYGITAEPLDFYRCEGQKGSDTIERLFLQVHGRRATAQETDDYYQLKTELFSRYNTGNAVTDAPALVADVRANGLHIVLVTGSSQNDILDRLQVHYGDAFGSANVITGTDVMRGKPHPEPYLKALERANVAPWEAIVIENAPMGVRAAVAAGIFTIAVNTGCLPDADLWAAGASVIFPSMANLRSALPALLAESASR</sequence>
<dbReference type="Gene3D" id="3.40.50.1000">
    <property type="entry name" value="HAD superfamily/HAD-like"/>
    <property type="match status" value="1"/>
</dbReference>
<dbReference type="GO" id="GO:0050308">
    <property type="term" value="F:sugar-phosphatase activity"/>
    <property type="evidence" value="ECO:0007669"/>
    <property type="project" value="TreeGrafter"/>
</dbReference>
<evidence type="ECO:0000313" key="2">
    <source>
        <dbReference type="Proteomes" id="UP000245462"/>
    </source>
</evidence>
<gene>
    <name evidence="1" type="ORF">C7382_103136</name>
</gene>
<dbReference type="SUPFAM" id="SSF56784">
    <property type="entry name" value="HAD-like"/>
    <property type="match status" value="1"/>
</dbReference>
<dbReference type="Gene3D" id="1.10.150.240">
    <property type="entry name" value="Putative phosphatase, domain 2"/>
    <property type="match status" value="1"/>
</dbReference>
<evidence type="ECO:0000313" key="1">
    <source>
        <dbReference type="EMBL" id="PVZ13439.1"/>
    </source>
</evidence>
<dbReference type="InterPro" id="IPR023198">
    <property type="entry name" value="PGP-like_dom2"/>
</dbReference>
<dbReference type="InterPro" id="IPR023214">
    <property type="entry name" value="HAD_sf"/>
</dbReference>
<dbReference type="InterPro" id="IPR036412">
    <property type="entry name" value="HAD-like_sf"/>
</dbReference>
<accession>A0A2U1FMQ2</accession>
<reference evidence="1 2" key="1">
    <citation type="submission" date="2018-04" db="EMBL/GenBank/DDBJ databases">
        <title>Genomic Encyclopedia of Type Strains, Phase IV (KMG-IV): sequencing the most valuable type-strain genomes for metagenomic binning, comparative biology and taxonomic classification.</title>
        <authorList>
            <person name="Goeker M."/>
        </authorList>
    </citation>
    <scope>NUCLEOTIDE SEQUENCE [LARGE SCALE GENOMIC DNA]</scope>
    <source>
        <strain evidence="1 2">DSM 28520</strain>
    </source>
</reference>
<protein>
    <submittedName>
        <fullName evidence="1">HAD superfamily hydrolase (TIGR01509 family)</fullName>
    </submittedName>
</protein>
<dbReference type="AlphaFoldDB" id="A0A2U1FMQ2"/>
<dbReference type="PANTHER" id="PTHR43481:SF4">
    <property type="entry name" value="GLYCEROL-1-PHOSPHATE PHOSPHOHYDROLASE 1-RELATED"/>
    <property type="match status" value="1"/>
</dbReference>
<name>A0A2U1FMQ2_9PORP</name>
<keyword evidence="1" id="KW-0378">Hydrolase</keyword>
<dbReference type="PANTHER" id="PTHR43481">
    <property type="entry name" value="FRUCTOSE-1-PHOSPHATE PHOSPHATASE"/>
    <property type="match status" value="1"/>
</dbReference>
<dbReference type="EMBL" id="QEKY01000003">
    <property type="protein sequence ID" value="PVZ13439.1"/>
    <property type="molecule type" value="Genomic_DNA"/>
</dbReference>
<dbReference type="OrthoDB" id="9797743at2"/>
<comment type="caution">
    <text evidence="1">The sequence shown here is derived from an EMBL/GenBank/DDBJ whole genome shotgun (WGS) entry which is preliminary data.</text>
</comment>
<dbReference type="InterPro" id="IPR051806">
    <property type="entry name" value="HAD-like_SPP"/>
</dbReference>
<proteinExistence type="predicted"/>
<dbReference type="Proteomes" id="UP000245462">
    <property type="component" value="Unassembled WGS sequence"/>
</dbReference>
<dbReference type="NCBIfam" id="TIGR01509">
    <property type="entry name" value="HAD-SF-IA-v3"/>
    <property type="match status" value="1"/>
</dbReference>